<dbReference type="EMBL" id="AP028127">
    <property type="protein sequence ID" value="BEH90401.1"/>
    <property type="molecule type" value="Genomic_DNA"/>
</dbReference>
<protein>
    <submittedName>
        <fullName evidence="2">Uncharacterized protein</fullName>
    </submittedName>
</protein>
<gene>
    <name evidence="2" type="ORF">T23_05030</name>
</gene>
<name>A0ABM8II66_9FIRM</name>
<dbReference type="Proteomes" id="UP001432099">
    <property type="component" value="Chromosome"/>
</dbReference>
<accession>A0ABM8II66</accession>
<dbReference type="RefSeq" id="WP_262951114.1">
    <property type="nucleotide sequence ID" value="NZ_AP028127.1"/>
</dbReference>
<keyword evidence="1" id="KW-0472">Membrane</keyword>
<proteinExistence type="predicted"/>
<organism evidence="2 3">
    <name type="scientific">Turicibacter faecis</name>
    <dbReference type="NCBI Taxonomy" id="2963365"/>
    <lineage>
        <taxon>Bacteria</taxon>
        <taxon>Bacillati</taxon>
        <taxon>Bacillota</taxon>
        <taxon>Erysipelotrichia</taxon>
        <taxon>Erysipelotrichales</taxon>
        <taxon>Turicibacteraceae</taxon>
        <taxon>Turicibacter</taxon>
    </lineage>
</organism>
<feature type="transmembrane region" description="Helical" evidence="1">
    <location>
        <begin position="7"/>
        <end position="26"/>
    </location>
</feature>
<evidence type="ECO:0000313" key="2">
    <source>
        <dbReference type="EMBL" id="BEH90401.1"/>
    </source>
</evidence>
<sequence>MSNLLKVIICLILIFTLINSVLRIILTIGMGGIGKIGYAWPALLHVVIVIYFCKVIISFRKRV</sequence>
<evidence type="ECO:0000256" key="1">
    <source>
        <dbReference type="SAM" id="Phobius"/>
    </source>
</evidence>
<keyword evidence="1" id="KW-0812">Transmembrane</keyword>
<evidence type="ECO:0000313" key="3">
    <source>
        <dbReference type="Proteomes" id="UP001432099"/>
    </source>
</evidence>
<feature type="transmembrane region" description="Helical" evidence="1">
    <location>
        <begin position="38"/>
        <end position="57"/>
    </location>
</feature>
<reference evidence="2" key="1">
    <citation type="journal article" date="2024" name="Int. J. Syst. Evol. Microbiol.">
        <title>Turicibacter faecis sp. nov., isolated from faeces of heart failure mouse model.</title>
        <authorList>
            <person name="Imamura Y."/>
            <person name="Motooka D."/>
            <person name="Nakajima Y."/>
            <person name="Ito S."/>
            <person name="Kitakaze M."/>
            <person name="Iida T."/>
            <person name="Nakamura S."/>
        </authorList>
    </citation>
    <scope>NUCLEOTIDE SEQUENCE</scope>
    <source>
        <strain evidence="2">TC023</strain>
    </source>
</reference>
<keyword evidence="3" id="KW-1185">Reference proteome</keyword>
<keyword evidence="1" id="KW-1133">Transmembrane helix</keyword>